<dbReference type="EMBL" id="HBFX01061081">
    <property type="protein sequence ID" value="CAD8985811.1"/>
    <property type="molecule type" value="Transcribed_RNA"/>
</dbReference>
<name>A0A7S1HMD8_HEMAN</name>
<reference evidence="1" key="1">
    <citation type="submission" date="2021-01" db="EMBL/GenBank/DDBJ databases">
        <authorList>
            <person name="Corre E."/>
            <person name="Pelletier E."/>
            <person name="Niang G."/>
            <person name="Scheremetjew M."/>
            <person name="Finn R."/>
            <person name="Kale V."/>
            <person name="Holt S."/>
            <person name="Cochrane G."/>
            <person name="Meng A."/>
            <person name="Brown T."/>
            <person name="Cohen L."/>
        </authorList>
    </citation>
    <scope>NUCLEOTIDE SEQUENCE</scope>
    <source>
        <strain evidence="1">CCMP644</strain>
    </source>
</reference>
<sequence>MATDRMVDEGRVKTALRVCREALETKGEDAGVLLRAAGLEERLGRRERAQALYLRAQQMPSCPPAFLRCAIARSSLLTFLSDGDADAACALLDESLAHDPSHLETLDVKAYVLAGSRPDQARDLHKHICRLDPSHSLVNCLYFRHIFAKGTAPYPKPPKKAEGGDWKQEDLGIDQVEATAPPPLVCKIEGTGRRVSEENVLQWGLMAGVPHQDEGVMCEEELTGAERNWISVMRGLKRKQEAVSNVQKVLIMAGLYSDHDTFNVFAMGTVTNNTFGSGKDYAHDDVVGKESRCVGRLRVVLTSGIRDCFRTVPRPVNLPPCVS</sequence>
<evidence type="ECO:0000313" key="1">
    <source>
        <dbReference type="EMBL" id="CAD8985811.1"/>
    </source>
</evidence>
<dbReference type="AlphaFoldDB" id="A0A7S1HMD8"/>
<dbReference type="SUPFAM" id="SSF48452">
    <property type="entry name" value="TPR-like"/>
    <property type="match status" value="1"/>
</dbReference>
<gene>
    <name evidence="1" type="ORF">HAND00432_LOCUS36824</name>
</gene>
<accession>A0A7S1HMD8</accession>
<dbReference type="InterPro" id="IPR011990">
    <property type="entry name" value="TPR-like_helical_dom_sf"/>
</dbReference>
<protein>
    <submittedName>
        <fullName evidence="1">Uncharacterized protein</fullName>
    </submittedName>
</protein>
<dbReference type="Gene3D" id="1.25.40.10">
    <property type="entry name" value="Tetratricopeptide repeat domain"/>
    <property type="match status" value="1"/>
</dbReference>
<proteinExistence type="predicted"/>
<organism evidence="1">
    <name type="scientific">Hemiselmis andersenii</name>
    <name type="common">Cryptophyte alga</name>
    <dbReference type="NCBI Taxonomy" id="464988"/>
    <lineage>
        <taxon>Eukaryota</taxon>
        <taxon>Cryptophyceae</taxon>
        <taxon>Cryptomonadales</taxon>
        <taxon>Hemiselmidaceae</taxon>
        <taxon>Hemiselmis</taxon>
    </lineage>
</organism>